<dbReference type="InterPro" id="IPR029476">
    <property type="entry name" value="DNase_NucA_NucB"/>
</dbReference>
<reference evidence="2" key="1">
    <citation type="submission" date="2016-09" db="EMBL/GenBank/DDBJ databases">
        <title>The characteristics of new linear pDH6A plasmid from Debaryomyces hansenii yeast.</title>
        <authorList>
            <person name="Polomska X."/>
            <person name="Neuveglise C."/>
        </authorList>
    </citation>
    <scope>NUCLEOTIDE SEQUENCE</scope>
    <source>
        <strain evidence="2">7g</strain>
        <plasmid evidence="2">pDH6A</plasmid>
    </source>
</reference>
<dbReference type="EMBL" id="KX858805">
    <property type="protein sequence ID" value="APZ80116.1"/>
    <property type="molecule type" value="Genomic_DNA"/>
</dbReference>
<geneLocation type="plasmid" evidence="2">
    <name>pDH6A</name>
</geneLocation>
<protein>
    <recommendedName>
        <fullName evidence="1">Deoxyribonuclease NucA/NucB domain-containing protein</fullName>
    </recommendedName>
</protein>
<evidence type="ECO:0000313" key="2">
    <source>
        <dbReference type="EMBL" id="APZ80116.1"/>
    </source>
</evidence>
<sequence length="363" mass="41526">MWVIEMFFSKISNIILKLAIDLNAEKDNKSKFYDLEEIIVAIAPTIQYRQLGIYNFALDSLNNGKNHYYGSLSTSEKNYVQEVITSADYNSGIVIGGDQEIRAGGILDYESYAIDSEDMFSLNPSPDSKWTTFNTNIHEVCGNDKKCQNMIQMTILQDGDTLKLKNLAENILLKNIPRLPLYIVNIDNYSPGVGCNAMRYVSQYYEHINFEPTIPMLIFTKNDTEIGRNKITKKQNCINKNDNIWNFKLNGKWEKDEFPPYSVNEGKENFNDLHTSVLCVDAADNWIDGMNLKRFFRAYGPGNAVSEIGEAVIYNDWRYIIPNMPTSGTRGRVEEGDKFYVLINMHSDTDCSLYTQSIIPMPM</sequence>
<dbReference type="AlphaFoldDB" id="A0A219YH61"/>
<keyword evidence="2" id="KW-0614">Plasmid</keyword>
<organism evidence="2">
    <name type="scientific">Debaryomyces hansenii</name>
    <name type="common">Yeast</name>
    <name type="synonym">Torulaspora hansenii</name>
    <dbReference type="NCBI Taxonomy" id="4959"/>
    <lineage>
        <taxon>Eukaryota</taxon>
        <taxon>Fungi</taxon>
        <taxon>Dikarya</taxon>
        <taxon>Ascomycota</taxon>
        <taxon>Saccharomycotina</taxon>
        <taxon>Pichiomycetes</taxon>
        <taxon>Debaryomycetaceae</taxon>
        <taxon>Debaryomyces</taxon>
    </lineage>
</organism>
<evidence type="ECO:0000259" key="1">
    <source>
        <dbReference type="Pfam" id="PF14040"/>
    </source>
</evidence>
<proteinExistence type="predicted"/>
<feature type="domain" description="Deoxyribonuclease NucA/NucB" evidence="1">
    <location>
        <begin position="229"/>
        <end position="298"/>
    </location>
</feature>
<accession>A0A219YH61</accession>
<dbReference type="Pfam" id="PF14040">
    <property type="entry name" value="DNase_NucA_NucB"/>
    <property type="match status" value="1"/>
</dbReference>
<name>A0A219YH61_DEBHN</name>